<protein>
    <submittedName>
        <fullName evidence="9">Ammonium transporter 1 member 2</fullName>
    </submittedName>
</protein>
<evidence type="ECO:0000256" key="6">
    <source>
        <dbReference type="ARBA" id="ARBA00023136"/>
    </source>
</evidence>
<dbReference type="SUPFAM" id="SSF111352">
    <property type="entry name" value="Ammonium transporter"/>
    <property type="match status" value="1"/>
</dbReference>
<evidence type="ECO:0000256" key="4">
    <source>
        <dbReference type="ARBA" id="ARBA00022692"/>
    </source>
</evidence>
<evidence type="ECO:0000256" key="7">
    <source>
        <dbReference type="ARBA" id="ARBA00023177"/>
    </source>
</evidence>
<keyword evidence="6" id="KW-0472">Membrane</keyword>
<comment type="subcellular location">
    <subcellularLocation>
        <location evidence="1">Membrane</location>
        <topology evidence="1">Multi-pass membrane protein</topology>
    </subcellularLocation>
</comment>
<keyword evidence="4" id="KW-0812">Transmembrane</keyword>
<evidence type="ECO:0000256" key="1">
    <source>
        <dbReference type="ARBA" id="ARBA00004141"/>
    </source>
</evidence>
<dbReference type="InterPro" id="IPR029020">
    <property type="entry name" value="Ammonium/urea_transptr"/>
</dbReference>
<gene>
    <name evidence="9" type="primary">AMT1-2_0</name>
    <name evidence="9" type="ORF">CFP56_005744</name>
</gene>
<dbReference type="GO" id="GO:0097272">
    <property type="term" value="P:ammonium homeostasis"/>
    <property type="evidence" value="ECO:0007669"/>
    <property type="project" value="TreeGrafter"/>
</dbReference>
<keyword evidence="5" id="KW-1133">Transmembrane helix</keyword>
<dbReference type="AlphaFoldDB" id="A0AAW0LAX1"/>
<keyword evidence="3" id="KW-0813">Transport</keyword>
<dbReference type="EMBL" id="PKMF04000133">
    <property type="protein sequence ID" value="KAK7847999.1"/>
    <property type="molecule type" value="Genomic_DNA"/>
</dbReference>
<dbReference type="GO" id="GO:0005886">
    <property type="term" value="C:plasma membrane"/>
    <property type="evidence" value="ECO:0007669"/>
    <property type="project" value="TreeGrafter"/>
</dbReference>
<evidence type="ECO:0000256" key="3">
    <source>
        <dbReference type="ARBA" id="ARBA00022448"/>
    </source>
</evidence>
<dbReference type="Proteomes" id="UP000237347">
    <property type="component" value="Unassembled WGS sequence"/>
</dbReference>
<name>A0AAW0LAX1_QUESU</name>
<dbReference type="GO" id="GO:0008519">
    <property type="term" value="F:ammonium channel activity"/>
    <property type="evidence" value="ECO:0007669"/>
    <property type="project" value="InterPro"/>
</dbReference>
<proteinExistence type="inferred from homology"/>
<dbReference type="Pfam" id="PF00909">
    <property type="entry name" value="Ammonium_transp"/>
    <property type="match status" value="1"/>
</dbReference>
<dbReference type="InterPro" id="IPR024041">
    <property type="entry name" value="NH4_transpt_AmtB-like_dom"/>
</dbReference>
<evidence type="ECO:0000259" key="8">
    <source>
        <dbReference type="Pfam" id="PF00909"/>
    </source>
</evidence>
<keyword evidence="10" id="KW-1185">Reference proteome</keyword>
<sequence>MIVVLLQCNVIGRIVVNTTLASCTGALTTLFSKHLLVGHWNNVLDICNGLLARFATITSRCSVYWNLGQQSYLLRVSRDDEVAGMDMTRLGGFAYAYHDEDDQSIKHAYLMGKIETNIETPPANLTLV</sequence>
<evidence type="ECO:0000313" key="10">
    <source>
        <dbReference type="Proteomes" id="UP000237347"/>
    </source>
</evidence>
<evidence type="ECO:0000256" key="2">
    <source>
        <dbReference type="ARBA" id="ARBA00005887"/>
    </source>
</evidence>
<comment type="caution">
    <text evidence="9">The sequence shown here is derived from an EMBL/GenBank/DDBJ whole genome shotgun (WGS) entry which is preliminary data.</text>
</comment>
<evidence type="ECO:0000256" key="5">
    <source>
        <dbReference type="ARBA" id="ARBA00022989"/>
    </source>
</evidence>
<reference evidence="9 10" key="1">
    <citation type="journal article" date="2018" name="Sci. Data">
        <title>The draft genome sequence of cork oak.</title>
        <authorList>
            <person name="Ramos A.M."/>
            <person name="Usie A."/>
            <person name="Barbosa P."/>
            <person name="Barros P.M."/>
            <person name="Capote T."/>
            <person name="Chaves I."/>
            <person name="Simoes F."/>
            <person name="Abreu I."/>
            <person name="Carrasquinho I."/>
            <person name="Faro C."/>
            <person name="Guimaraes J.B."/>
            <person name="Mendonca D."/>
            <person name="Nobrega F."/>
            <person name="Rodrigues L."/>
            <person name="Saibo N.J.M."/>
            <person name="Varela M.C."/>
            <person name="Egas C."/>
            <person name="Matos J."/>
            <person name="Miguel C.M."/>
            <person name="Oliveira M.M."/>
            <person name="Ricardo C.P."/>
            <person name="Goncalves S."/>
        </authorList>
    </citation>
    <scope>NUCLEOTIDE SEQUENCE [LARGE SCALE GENOMIC DNA]</scope>
    <source>
        <strain evidence="10">cv. HL8</strain>
    </source>
</reference>
<keyword evidence="7" id="KW-0924">Ammonia transport</keyword>
<dbReference type="Gene3D" id="1.10.3430.10">
    <property type="entry name" value="Ammonium transporter AmtB like domains"/>
    <property type="match status" value="1"/>
</dbReference>
<accession>A0AAW0LAX1</accession>
<evidence type="ECO:0000313" key="9">
    <source>
        <dbReference type="EMBL" id="KAK7847999.1"/>
    </source>
</evidence>
<organism evidence="9 10">
    <name type="scientific">Quercus suber</name>
    <name type="common">Cork oak</name>
    <dbReference type="NCBI Taxonomy" id="58331"/>
    <lineage>
        <taxon>Eukaryota</taxon>
        <taxon>Viridiplantae</taxon>
        <taxon>Streptophyta</taxon>
        <taxon>Embryophyta</taxon>
        <taxon>Tracheophyta</taxon>
        <taxon>Spermatophyta</taxon>
        <taxon>Magnoliopsida</taxon>
        <taxon>eudicotyledons</taxon>
        <taxon>Gunneridae</taxon>
        <taxon>Pentapetalae</taxon>
        <taxon>rosids</taxon>
        <taxon>fabids</taxon>
        <taxon>Fagales</taxon>
        <taxon>Fagaceae</taxon>
        <taxon>Quercus</taxon>
    </lineage>
</organism>
<feature type="domain" description="Ammonium transporter AmtB-like" evidence="8">
    <location>
        <begin position="13"/>
        <end position="63"/>
    </location>
</feature>
<dbReference type="PANTHER" id="PTHR11730:SF6">
    <property type="entry name" value="AMMONIUM TRANSPORTER"/>
    <property type="match status" value="1"/>
</dbReference>
<dbReference type="PANTHER" id="PTHR11730">
    <property type="entry name" value="AMMONIUM TRANSPORTER"/>
    <property type="match status" value="1"/>
</dbReference>
<comment type="similarity">
    <text evidence="2">Belongs to the ammonia transporter channel (TC 1.A.11.2) family.</text>
</comment>